<accession>A0A382QVY6</accession>
<feature type="non-terminal residue" evidence="2">
    <location>
        <position position="1"/>
    </location>
</feature>
<sequence length="115" mass="12382">VGASLDTGHLTGEGEEFAVALAMQKDHLSAVSLKDFLLQREVHNGHGRKARNVVEAGQGMTDFTAAFECLHGIGYTGPASIHCEFEVDATGFEAAVEREAAFFVDLRRRVFGAES</sequence>
<dbReference type="Gene3D" id="3.20.20.150">
    <property type="entry name" value="Divalent-metal-dependent TIM barrel enzymes"/>
    <property type="match status" value="1"/>
</dbReference>
<reference evidence="2" key="1">
    <citation type="submission" date="2018-05" db="EMBL/GenBank/DDBJ databases">
        <authorList>
            <person name="Lanie J.A."/>
            <person name="Ng W.-L."/>
            <person name="Kazmierczak K.M."/>
            <person name="Andrzejewski T.M."/>
            <person name="Davidsen T.M."/>
            <person name="Wayne K.J."/>
            <person name="Tettelin H."/>
            <person name="Glass J.I."/>
            <person name="Rusch D."/>
            <person name="Podicherti R."/>
            <person name="Tsui H.-C.T."/>
            <person name="Winkler M.E."/>
        </authorList>
    </citation>
    <scope>NUCLEOTIDE SEQUENCE</scope>
</reference>
<evidence type="ECO:0000259" key="1">
    <source>
        <dbReference type="Pfam" id="PF01261"/>
    </source>
</evidence>
<dbReference type="InterPro" id="IPR036237">
    <property type="entry name" value="Xyl_isomerase-like_sf"/>
</dbReference>
<gene>
    <name evidence="2" type="ORF">METZ01_LOCUS342518</name>
</gene>
<dbReference type="SUPFAM" id="SSF51658">
    <property type="entry name" value="Xylose isomerase-like"/>
    <property type="match status" value="1"/>
</dbReference>
<feature type="domain" description="Xylose isomerase-like TIM barrel" evidence="1">
    <location>
        <begin position="1"/>
        <end position="100"/>
    </location>
</feature>
<evidence type="ECO:0000313" key="2">
    <source>
        <dbReference type="EMBL" id="SVC89664.1"/>
    </source>
</evidence>
<name>A0A382QVY6_9ZZZZ</name>
<dbReference type="EMBL" id="UINC01117318">
    <property type="protein sequence ID" value="SVC89664.1"/>
    <property type="molecule type" value="Genomic_DNA"/>
</dbReference>
<proteinExistence type="predicted"/>
<protein>
    <recommendedName>
        <fullName evidence="1">Xylose isomerase-like TIM barrel domain-containing protein</fullName>
    </recommendedName>
</protein>
<organism evidence="2">
    <name type="scientific">marine metagenome</name>
    <dbReference type="NCBI Taxonomy" id="408172"/>
    <lineage>
        <taxon>unclassified sequences</taxon>
        <taxon>metagenomes</taxon>
        <taxon>ecological metagenomes</taxon>
    </lineage>
</organism>
<dbReference type="Pfam" id="PF01261">
    <property type="entry name" value="AP_endonuc_2"/>
    <property type="match status" value="1"/>
</dbReference>
<dbReference type="InterPro" id="IPR013022">
    <property type="entry name" value="Xyl_isomerase-like_TIM-brl"/>
</dbReference>
<dbReference type="AlphaFoldDB" id="A0A382QVY6"/>